<sequence length="229" mass="23448">MTVIIGAGTTVTSDKISSGFVSVSFNLAPQVERLFQLGSFNAFDTNVTTQESASITSYGGASTPVTLAPSTTCADSTAKMDITITPAPCTGAVDPIVRTGSNALFITSFSYSKDYQGFGQESWSLTGKPIIEGFVGSIAFIQGFAEGNRITGSDIVSNDGLVLVDSETGTAGQVDATGRNLSVSAGSPGLGNDDDQDFGRATQVGGGVGKEDGKRGTSSASIPHQLVFF</sequence>
<organism evidence="2">
    <name type="scientific">marine sediment metagenome</name>
    <dbReference type="NCBI Taxonomy" id="412755"/>
    <lineage>
        <taxon>unclassified sequences</taxon>
        <taxon>metagenomes</taxon>
        <taxon>ecological metagenomes</taxon>
    </lineage>
</organism>
<proteinExistence type="predicted"/>
<evidence type="ECO:0000313" key="2">
    <source>
        <dbReference type="EMBL" id="KKK73048.1"/>
    </source>
</evidence>
<accession>A0A0F8XVR8</accession>
<comment type="caution">
    <text evidence="2">The sequence shown here is derived from an EMBL/GenBank/DDBJ whole genome shotgun (WGS) entry which is preliminary data.</text>
</comment>
<reference evidence="2" key="1">
    <citation type="journal article" date="2015" name="Nature">
        <title>Complex archaea that bridge the gap between prokaryotes and eukaryotes.</title>
        <authorList>
            <person name="Spang A."/>
            <person name="Saw J.H."/>
            <person name="Jorgensen S.L."/>
            <person name="Zaremba-Niedzwiedzka K."/>
            <person name="Martijn J."/>
            <person name="Lind A.E."/>
            <person name="van Eijk R."/>
            <person name="Schleper C."/>
            <person name="Guy L."/>
            <person name="Ettema T.J."/>
        </authorList>
    </citation>
    <scope>NUCLEOTIDE SEQUENCE</scope>
</reference>
<feature type="region of interest" description="Disordered" evidence="1">
    <location>
        <begin position="174"/>
        <end position="219"/>
    </location>
</feature>
<evidence type="ECO:0000256" key="1">
    <source>
        <dbReference type="SAM" id="MobiDB-lite"/>
    </source>
</evidence>
<dbReference type="EMBL" id="LAZR01056967">
    <property type="protein sequence ID" value="KKK73048.1"/>
    <property type="molecule type" value="Genomic_DNA"/>
</dbReference>
<dbReference type="AlphaFoldDB" id="A0A0F8XVR8"/>
<protein>
    <submittedName>
        <fullName evidence="2">Uncharacterized protein</fullName>
    </submittedName>
</protein>
<name>A0A0F8XVR8_9ZZZZ</name>
<gene>
    <name evidence="2" type="ORF">LCGC14_2897770</name>
</gene>